<keyword evidence="10" id="KW-1185">Reference proteome</keyword>
<evidence type="ECO:0000259" key="8">
    <source>
        <dbReference type="Pfam" id="PF20266"/>
    </source>
</evidence>
<keyword evidence="6" id="KW-0067">ATP-binding</keyword>
<dbReference type="Gene3D" id="3.30.460.90">
    <property type="match status" value="1"/>
</dbReference>
<keyword evidence="6" id="KW-0547">Nucleotide-binding</keyword>
<comment type="cofactor">
    <cofactor evidence="1">
        <name>Mg(2+)</name>
        <dbReference type="ChEBI" id="CHEBI:18420"/>
    </cofactor>
</comment>
<reference evidence="9 10" key="1">
    <citation type="submission" date="2022-05" db="EMBL/GenBank/DDBJ databases">
        <authorList>
            <consortium name="Genoscope - CEA"/>
            <person name="William W."/>
        </authorList>
    </citation>
    <scope>NUCLEOTIDE SEQUENCE [LARGE SCALE GENOMIC DNA]</scope>
</reference>
<protein>
    <recommendedName>
        <fullName evidence="8">Mab-21-like HhH/H2TH-like domain-containing protein</fullName>
    </recommendedName>
</protein>
<evidence type="ECO:0000256" key="2">
    <source>
        <dbReference type="ARBA" id="ARBA00008307"/>
    </source>
</evidence>
<keyword evidence="5" id="KW-0479">Metal-binding</keyword>
<keyword evidence="7" id="KW-0460">Magnesium</keyword>
<accession>A0AAU9X1B7</accession>
<dbReference type="InterPro" id="IPR046906">
    <property type="entry name" value="Mab-21_HhH/H2TH-like"/>
</dbReference>
<evidence type="ECO:0000313" key="10">
    <source>
        <dbReference type="Proteomes" id="UP001159428"/>
    </source>
</evidence>
<dbReference type="GO" id="GO:0016779">
    <property type="term" value="F:nucleotidyltransferase activity"/>
    <property type="evidence" value="ECO:0007669"/>
    <property type="project" value="UniProtKB-KW"/>
</dbReference>
<dbReference type="GO" id="GO:0046872">
    <property type="term" value="F:metal ion binding"/>
    <property type="evidence" value="ECO:0007669"/>
    <property type="project" value="UniProtKB-KW"/>
</dbReference>
<evidence type="ECO:0000313" key="9">
    <source>
        <dbReference type="EMBL" id="CAH3131993.1"/>
    </source>
</evidence>
<gene>
    <name evidence="9" type="ORF">PMEA_00014930</name>
</gene>
<dbReference type="PANTHER" id="PTHR10656:SF42">
    <property type="entry name" value="CYCLIC GMP-AMP SYNTHASE-LIKE PROTEIN-RELATED"/>
    <property type="match status" value="1"/>
</dbReference>
<dbReference type="Proteomes" id="UP001159428">
    <property type="component" value="Unassembled WGS sequence"/>
</dbReference>
<comment type="caution">
    <text evidence="9">The sequence shown here is derived from an EMBL/GenBank/DDBJ whole genome shotgun (WGS) entry which is preliminary data.</text>
</comment>
<comment type="similarity">
    <text evidence="2">Belongs to the mab-21 family.</text>
</comment>
<keyword evidence="4" id="KW-0548">Nucleotidyltransferase</keyword>
<dbReference type="SMART" id="SM01265">
    <property type="entry name" value="Mab-21"/>
    <property type="match status" value="1"/>
</dbReference>
<feature type="domain" description="Mab-21-like HhH/H2TH-like" evidence="8">
    <location>
        <begin position="278"/>
        <end position="359"/>
    </location>
</feature>
<evidence type="ECO:0000256" key="6">
    <source>
        <dbReference type="ARBA" id="ARBA00022840"/>
    </source>
</evidence>
<evidence type="ECO:0000256" key="4">
    <source>
        <dbReference type="ARBA" id="ARBA00022695"/>
    </source>
</evidence>
<dbReference type="PANTHER" id="PTHR10656">
    <property type="entry name" value="CELL FATE DETERMINING PROTEIN MAB21-RELATED"/>
    <property type="match status" value="1"/>
</dbReference>
<dbReference type="InterPro" id="IPR024810">
    <property type="entry name" value="MAB21L/cGLR"/>
</dbReference>
<evidence type="ECO:0000256" key="5">
    <source>
        <dbReference type="ARBA" id="ARBA00022723"/>
    </source>
</evidence>
<organism evidence="9 10">
    <name type="scientific">Pocillopora meandrina</name>
    <dbReference type="NCBI Taxonomy" id="46732"/>
    <lineage>
        <taxon>Eukaryota</taxon>
        <taxon>Metazoa</taxon>
        <taxon>Cnidaria</taxon>
        <taxon>Anthozoa</taxon>
        <taxon>Hexacorallia</taxon>
        <taxon>Scleractinia</taxon>
        <taxon>Astrocoeniina</taxon>
        <taxon>Pocilloporidae</taxon>
        <taxon>Pocillopora</taxon>
    </lineage>
</organism>
<proteinExistence type="inferred from homology"/>
<sequence length="432" mass="49516">MASNVEDTLMKLDRLHSVDYKNDEVQLIKSKIEGIVHQISNRIGELNPILSNSVVHCGSFYHNSKINAPDEFDFLLVLNKFSQPGVCSCKPFEDPEYTHLVSLEIDNTKLNWNPQSVLEWEEDAANKQTLFQATIHSEYRNAVCSCLATMSLPDGISLTTSQKSVRRRFEGGEEFLANFKFSGPALTLLLNWKGVYYPNLNISVDVTYVIAMRGLPSFCNLDKRLPSEHPIVKAGLCADASHELLYCRMLDDTWKQTCSVLENKIICFWFKENDASNVCYRLLKIIRNLVTPVNQLGEAFLKTYALKTLFLYECEQFPDSKFWKTDELSTHLLTIFQKLLSAIQNRFLPNYFNKNQNALCYPLDSRPEDENEEGENKFISSVYEAMCKIIEDIISSLEKGLASEQTLKFYFEPGQKIVIKDPDIRDALEKEN</sequence>
<dbReference type="Pfam" id="PF20266">
    <property type="entry name" value="Mab-21_C"/>
    <property type="match status" value="1"/>
</dbReference>
<evidence type="ECO:0000256" key="3">
    <source>
        <dbReference type="ARBA" id="ARBA00022679"/>
    </source>
</evidence>
<keyword evidence="3" id="KW-0808">Transferase</keyword>
<dbReference type="Gene3D" id="1.10.1410.40">
    <property type="match status" value="1"/>
</dbReference>
<evidence type="ECO:0000256" key="1">
    <source>
        <dbReference type="ARBA" id="ARBA00001946"/>
    </source>
</evidence>
<dbReference type="GO" id="GO:0005524">
    <property type="term" value="F:ATP binding"/>
    <property type="evidence" value="ECO:0007669"/>
    <property type="project" value="UniProtKB-KW"/>
</dbReference>
<dbReference type="AlphaFoldDB" id="A0AAU9X1B7"/>
<name>A0AAU9X1B7_9CNID</name>
<evidence type="ECO:0000256" key="7">
    <source>
        <dbReference type="ARBA" id="ARBA00022842"/>
    </source>
</evidence>
<dbReference type="EMBL" id="CALNXJ010000026">
    <property type="protein sequence ID" value="CAH3131993.1"/>
    <property type="molecule type" value="Genomic_DNA"/>
</dbReference>